<dbReference type="GO" id="GO:0006777">
    <property type="term" value="P:Mo-molybdopterin cofactor biosynthetic process"/>
    <property type="evidence" value="ECO:0007669"/>
    <property type="project" value="InterPro"/>
</dbReference>
<dbReference type="InterPro" id="IPR052539">
    <property type="entry name" value="MGD_biosynthesis_adapter"/>
</dbReference>
<dbReference type="PANTHER" id="PTHR40072">
    <property type="entry name" value="MOLYBDOPTERIN-GUANINE DINUCLEOTIDE BIOSYNTHESIS ADAPTER PROTEIN-RELATED"/>
    <property type="match status" value="1"/>
</dbReference>
<dbReference type="NCBIfam" id="TIGR00176">
    <property type="entry name" value="mobB"/>
    <property type="match status" value="1"/>
</dbReference>
<dbReference type="eggNOG" id="COG1763">
    <property type="taxonomic scope" value="Bacteria"/>
</dbReference>
<dbReference type="KEGG" id="thi:THI_2440"/>
<dbReference type="Proteomes" id="UP000002372">
    <property type="component" value="Chromosome"/>
</dbReference>
<organism evidence="2 4">
    <name type="scientific">Thiomonas arsenitoxydans (strain DSM 22701 / CIP 110005 / 3As)</name>
    <dbReference type="NCBI Taxonomy" id="426114"/>
    <lineage>
        <taxon>Bacteria</taxon>
        <taxon>Pseudomonadati</taxon>
        <taxon>Pseudomonadota</taxon>
        <taxon>Betaproteobacteria</taxon>
        <taxon>Burkholderiales</taxon>
        <taxon>Thiomonas</taxon>
    </lineage>
</organism>
<dbReference type="HOGENOM" id="CLU_068199_2_1_4"/>
<reference evidence="3 5" key="4">
    <citation type="submission" date="2015-03" db="EMBL/GenBank/DDBJ databases">
        <authorList>
            <person name="Regsiter A."/>
            <person name="william w."/>
        </authorList>
    </citation>
    <scope>NUCLEOTIDE SEQUENCE [LARGE SCALE GENOMIC DNA]</scope>
    <source>
        <strain evidence="3 5">CB1</strain>
    </source>
</reference>
<proteinExistence type="predicted"/>
<dbReference type="Proteomes" id="UP000078599">
    <property type="component" value="Unassembled WGS sequence"/>
</dbReference>
<evidence type="ECO:0000313" key="2">
    <source>
        <dbReference type="EMBL" id="CAZ89069.1"/>
    </source>
</evidence>
<dbReference type="Gene3D" id="3.40.50.300">
    <property type="entry name" value="P-loop containing nucleotide triphosphate hydrolases"/>
    <property type="match status" value="1"/>
</dbReference>
<gene>
    <name evidence="3" type="primary">mobB</name>
    <name evidence="2" type="ordered locus">THI_2440</name>
    <name evidence="3" type="ORF">THICB1_80093</name>
</gene>
<dbReference type="PANTHER" id="PTHR40072:SF1">
    <property type="entry name" value="MOLYBDOPTERIN-GUANINE DINUCLEOTIDE BIOSYNTHESIS ADAPTER PROTEIN"/>
    <property type="match status" value="1"/>
</dbReference>
<dbReference type="CDD" id="cd03116">
    <property type="entry name" value="MobB"/>
    <property type="match status" value="1"/>
</dbReference>
<reference evidence="2" key="3">
    <citation type="submission" date="2010-07" db="EMBL/GenBank/DDBJ databases">
        <authorList>
            <person name="Genoscope - CEA"/>
        </authorList>
    </citation>
    <scope>NUCLEOTIDE SEQUENCE</scope>
    <source>
        <strain evidence="2">3As</strain>
    </source>
</reference>
<name>D6CUV0_THIA3</name>
<dbReference type="InterPro" id="IPR004435">
    <property type="entry name" value="MobB_dom"/>
</dbReference>
<dbReference type="EMBL" id="CTRI01000030">
    <property type="protein sequence ID" value="CQR38929.1"/>
    <property type="molecule type" value="Genomic_DNA"/>
</dbReference>
<protein>
    <submittedName>
        <fullName evidence="3">Molybdopterin-guanine dinucleotide biosynthesis adapter protein</fullName>
    </submittedName>
    <submittedName>
        <fullName evidence="2">Molybdopterin-guanine dinucleotide biosynthesis protein MobB</fullName>
    </submittedName>
</protein>
<dbReference type="AlphaFoldDB" id="D6CUV0"/>
<dbReference type="SUPFAM" id="SSF52540">
    <property type="entry name" value="P-loop containing nucleoside triphosphate hydrolases"/>
    <property type="match status" value="1"/>
</dbReference>
<dbReference type="EMBL" id="FP475956">
    <property type="protein sequence ID" value="CAZ89069.1"/>
    <property type="molecule type" value="Genomic_DNA"/>
</dbReference>
<accession>D6CUV0</accession>
<reference key="1">
    <citation type="submission" date="2009-07" db="EMBL/GenBank/DDBJ databases">
        <authorList>
            <person name="Genoscope - CEA"/>
        </authorList>
    </citation>
    <scope>NUCLEOTIDE SEQUENCE</scope>
    <source>
        <strain>3As</strain>
    </source>
</reference>
<feature type="domain" description="Molybdopterin-guanine dinucleotide biosynthesis protein B (MobB)" evidence="1">
    <location>
        <begin position="3"/>
        <end position="136"/>
    </location>
</feature>
<dbReference type="GO" id="GO:0005525">
    <property type="term" value="F:GTP binding"/>
    <property type="evidence" value="ECO:0007669"/>
    <property type="project" value="InterPro"/>
</dbReference>
<evidence type="ECO:0000313" key="4">
    <source>
        <dbReference type="Proteomes" id="UP000002372"/>
    </source>
</evidence>
<dbReference type="InterPro" id="IPR027417">
    <property type="entry name" value="P-loop_NTPase"/>
</dbReference>
<dbReference type="Pfam" id="PF03205">
    <property type="entry name" value="MobB"/>
    <property type="match status" value="1"/>
</dbReference>
<evidence type="ECO:0000313" key="5">
    <source>
        <dbReference type="Proteomes" id="UP000078599"/>
    </source>
</evidence>
<sequence length="173" mass="19171">MKVVGFAGFSGSGKTTLVEALVKRFVQKGLRVSVLKHAHHRFEFDHPGKDTWRHREAGAFEVLAASDRLITLQRRLPEPQELGVPELLLMLDPAADWVFVEGFKQARLPKVEVWRASTGRPLCYPEDAQVLAIATDSPQQLPQPAPAAVLDINAPAAVADWLTDNAPKFEYLP</sequence>
<keyword evidence="5" id="KW-1185">Reference proteome</keyword>
<evidence type="ECO:0000313" key="3">
    <source>
        <dbReference type="EMBL" id="CQR38929.1"/>
    </source>
</evidence>
<dbReference type="RefSeq" id="WP_013106360.1">
    <property type="nucleotide sequence ID" value="NC_014145.1"/>
</dbReference>
<dbReference type="OrthoDB" id="9804758at2"/>
<evidence type="ECO:0000259" key="1">
    <source>
        <dbReference type="Pfam" id="PF03205"/>
    </source>
</evidence>
<reference evidence="4" key="2">
    <citation type="journal article" date="2010" name="PLoS Genet.">
        <title>Structure, function, and evolution of the Thiomonas spp. genome.</title>
        <authorList>
            <person name="Arsene-Ploetze F."/>
            <person name="Koechler S."/>
            <person name="Marchal M."/>
            <person name="Coppee J.Y."/>
            <person name="Chandler M."/>
            <person name="Bonnefoy V."/>
            <person name="Brochier-Armanet C."/>
            <person name="Barakat M."/>
            <person name="Barbe V."/>
            <person name="Battaglia-Brunet F."/>
            <person name="Bruneel O."/>
            <person name="Bryan C.G."/>
            <person name="Cleiss-Arnold J."/>
            <person name="Cruveiller S."/>
            <person name="Erhardt M."/>
            <person name="Heinrich-Salmeron A."/>
            <person name="Hommais F."/>
            <person name="Joulian C."/>
            <person name="Krin E."/>
            <person name="Lieutaud A."/>
            <person name="Lievremont D."/>
            <person name="Michel C."/>
            <person name="Muller D."/>
            <person name="Ortet P."/>
            <person name="Proux C."/>
            <person name="Siguier P."/>
            <person name="Roche D."/>
            <person name="Rouy Z."/>
            <person name="Salvignol G."/>
            <person name="Slyemi D."/>
            <person name="Talla E."/>
            <person name="Weiss S."/>
            <person name="Weissenbach J."/>
            <person name="Medigue C."/>
            <person name="Bertin P.N."/>
        </authorList>
    </citation>
    <scope>NUCLEOTIDE SEQUENCE [LARGE SCALE GENOMIC DNA]</scope>
    <source>
        <strain evidence="4">DSM 22701 / CIP 110005 / 3As</strain>
    </source>
</reference>